<protein>
    <submittedName>
        <fullName evidence="1">HAD-IIIC family phosphatase</fullName>
    </submittedName>
</protein>
<dbReference type="InterPro" id="IPR023214">
    <property type="entry name" value="HAD_sf"/>
</dbReference>
<sequence length="572" mass="64603">MSTILTYLDSVDGLLGSLLTRERIMRSKKLPIHRTFKVRVDRTMPFEFIGNLTPPFCGLWGAEVGFDYSDYDVALSHLGGDLQADIQIIWLDWRIYHKSITPQEAANWLMGRIEQLREGMDTTIWVNNWPEPQDEENIIFSLRASDRGWTRRLNVCLADLIENTTGCELIDLAGLAHERTGFFFDDRNEQISNYPFSDQATLKIARHLGVHLFPAVFMPRLKAIALDLDDTLYSGVLGEEGSYGVKLSEGHCALQKLLLRLKHSGILLTICSRNEEEDVKALFESRADFPIKWADFAAICANWQPKAENINHLAQQLNIDPSAFLFIDDNSAELLKMASAQPNVQLLRADQNGRETMSKISYYPGLYQLHPDGEASSRTYDIQANQKREKLKISASSFNSYLDSLGMVISIYENEPSHAGRLYGLSHKTNQFNLALRRMTEIEIKEIMITAKANYLTITISLSDLLSESGIIGAFVCHIEGRNARLIETLVSCRALGREVETVSFAYLLEKLISLEVDNLSIDVTEGPRNNPAFDWLKRFVPGNLDNLCLTKLLLDVKGACLNHPARVEVIK</sequence>
<accession>A0A3S1DTI8</accession>
<name>A0A3S1DTI8_9BACL</name>
<dbReference type="AlphaFoldDB" id="A0A3S1DTI8"/>
<evidence type="ECO:0000313" key="2">
    <source>
        <dbReference type="Proteomes" id="UP000279446"/>
    </source>
</evidence>
<dbReference type="InterPro" id="IPR010037">
    <property type="entry name" value="FkbH_domain"/>
</dbReference>
<dbReference type="NCBIfam" id="TIGR01686">
    <property type="entry name" value="FkbH"/>
    <property type="match status" value="1"/>
</dbReference>
<keyword evidence="2" id="KW-1185">Reference proteome</keyword>
<dbReference type="Gene3D" id="3.40.50.1000">
    <property type="entry name" value="HAD superfamily/HAD-like"/>
    <property type="match status" value="1"/>
</dbReference>
<dbReference type="InterPro" id="IPR036412">
    <property type="entry name" value="HAD-like_sf"/>
</dbReference>
<gene>
    <name evidence="1" type="ORF">EJP82_02100</name>
</gene>
<comment type="caution">
    <text evidence="1">The sequence shown here is derived from an EMBL/GenBank/DDBJ whole genome shotgun (WGS) entry which is preliminary data.</text>
</comment>
<organism evidence="1 2">
    <name type="scientific">Paenibacillus anaericanus</name>
    <dbReference type="NCBI Taxonomy" id="170367"/>
    <lineage>
        <taxon>Bacteria</taxon>
        <taxon>Bacillati</taxon>
        <taxon>Bacillota</taxon>
        <taxon>Bacilli</taxon>
        <taxon>Bacillales</taxon>
        <taxon>Paenibacillaceae</taxon>
        <taxon>Paenibacillus</taxon>
    </lineage>
</organism>
<dbReference type="NCBIfam" id="TIGR01681">
    <property type="entry name" value="HAD-SF-IIIC"/>
    <property type="match status" value="1"/>
</dbReference>
<reference evidence="1 2" key="1">
    <citation type="submission" date="2018-12" db="EMBL/GenBank/DDBJ databases">
        <authorList>
            <person name="Sun L."/>
            <person name="Chen Z."/>
        </authorList>
    </citation>
    <scope>NUCLEOTIDE SEQUENCE [LARGE SCALE GENOMIC DNA]</scope>
    <source>
        <strain evidence="1 2">DSM 15890</strain>
    </source>
</reference>
<dbReference type="EMBL" id="RZNY01000001">
    <property type="protein sequence ID" value="RUT48749.1"/>
    <property type="molecule type" value="Genomic_DNA"/>
</dbReference>
<dbReference type="Proteomes" id="UP000279446">
    <property type="component" value="Unassembled WGS sequence"/>
</dbReference>
<dbReference type="RefSeq" id="WP_127190340.1">
    <property type="nucleotide sequence ID" value="NZ_RZNY01000001.1"/>
</dbReference>
<evidence type="ECO:0000313" key="1">
    <source>
        <dbReference type="EMBL" id="RUT48749.1"/>
    </source>
</evidence>
<proteinExistence type="predicted"/>
<dbReference type="InterPro" id="IPR036514">
    <property type="entry name" value="SGNH_hydro_sf"/>
</dbReference>
<dbReference type="Gene3D" id="3.40.50.1110">
    <property type="entry name" value="SGNH hydrolase"/>
    <property type="match status" value="1"/>
</dbReference>
<dbReference type="OrthoDB" id="323926at2"/>
<dbReference type="InterPro" id="IPR010033">
    <property type="entry name" value="HAD_SF_ppase_IIIC"/>
</dbReference>
<dbReference type="SUPFAM" id="SSF56784">
    <property type="entry name" value="HAD-like"/>
    <property type="match status" value="1"/>
</dbReference>